<name>A0A0M3JFX9_ANISI</name>
<feature type="region of interest" description="Disordered" evidence="1">
    <location>
        <begin position="1"/>
        <end position="87"/>
    </location>
</feature>
<feature type="compositionally biased region" description="Low complexity" evidence="1">
    <location>
        <begin position="75"/>
        <end position="87"/>
    </location>
</feature>
<reference evidence="4" key="1">
    <citation type="submission" date="2017-02" db="UniProtKB">
        <authorList>
            <consortium name="WormBaseParasite"/>
        </authorList>
    </citation>
    <scope>IDENTIFICATION</scope>
</reference>
<organism evidence="4">
    <name type="scientific">Anisakis simplex</name>
    <name type="common">Herring worm</name>
    <dbReference type="NCBI Taxonomy" id="6269"/>
    <lineage>
        <taxon>Eukaryota</taxon>
        <taxon>Metazoa</taxon>
        <taxon>Ecdysozoa</taxon>
        <taxon>Nematoda</taxon>
        <taxon>Chromadorea</taxon>
        <taxon>Rhabditida</taxon>
        <taxon>Spirurina</taxon>
        <taxon>Ascaridomorpha</taxon>
        <taxon>Ascaridoidea</taxon>
        <taxon>Anisakidae</taxon>
        <taxon>Anisakis</taxon>
        <taxon>Anisakis simplex complex</taxon>
    </lineage>
</organism>
<evidence type="ECO:0000313" key="3">
    <source>
        <dbReference type="Proteomes" id="UP000267096"/>
    </source>
</evidence>
<gene>
    <name evidence="2" type="ORF">ASIM_LOCUS6316</name>
</gene>
<protein>
    <submittedName>
        <fullName evidence="2 4">Uncharacterized protein</fullName>
    </submittedName>
</protein>
<feature type="compositionally biased region" description="Polar residues" evidence="1">
    <location>
        <begin position="134"/>
        <end position="144"/>
    </location>
</feature>
<evidence type="ECO:0000313" key="4">
    <source>
        <dbReference type="WBParaSite" id="ASIM_0000653301-mRNA-1"/>
    </source>
</evidence>
<evidence type="ECO:0000256" key="1">
    <source>
        <dbReference type="SAM" id="MobiDB-lite"/>
    </source>
</evidence>
<feature type="compositionally biased region" description="Polar residues" evidence="1">
    <location>
        <begin position="163"/>
        <end position="172"/>
    </location>
</feature>
<reference evidence="2 3" key="2">
    <citation type="submission" date="2018-11" db="EMBL/GenBank/DDBJ databases">
        <authorList>
            <consortium name="Pathogen Informatics"/>
        </authorList>
    </citation>
    <scope>NUCLEOTIDE SEQUENCE [LARGE SCALE GENOMIC DNA]</scope>
</reference>
<proteinExistence type="predicted"/>
<dbReference type="Proteomes" id="UP000267096">
    <property type="component" value="Unassembled WGS sequence"/>
</dbReference>
<feature type="compositionally biased region" description="Basic and acidic residues" evidence="1">
    <location>
        <begin position="1"/>
        <end position="28"/>
    </location>
</feature>
<sequence length="184" mass="19981">MQHAHDQVQQKLISGDDDRNNSSDDNSKSESTPVLLLITSLNTTPAPSSVIPQTFEPVPTKSDPSPEPPLPIKHNSISSKTTSSDIISSNNQLSTTLQPDILQSTLAIIPVTLAVERYTYSLVDSNESLITYNNTDNKPYSPSKLTAADSVGNEDSKEKGLYESQSQTTPQQLPLWPDVLFQGG</sequence>
<accession>A0A0M3JFX9</accession>
<feature type="region of interest" description="Disordered" evidence="1">
    <location>
        <begin position="134"/>
        <end position="175"/>
    </location>
</feature>
<feature type="compositionally biased region" description="Polar residues" evidence="1">
    <location>
        <begin position="39"/>
        <end position="52"/>
    </location>
</feature>
<dbReference type="AlphaFoldDB" id="A0A0M3JFX9"/>
<evidence type="ECO:0000313" key="2">
    <source>
        <dbReference type="EMBL" id="VDK26838.1"/>
    </source>
</evidence>
<dbReference type="WBParaSite" id="ASIM_0000653301-mRNA-1">
    <property type="protein sequence ID" value="ASIM_0000653301-mRNA-1"/>
    <property type="gene ID" value="ASIM_0000653301"/>
</dbReference>
<dbReference type="EMBL" id="UYRR01013555">
    <property type="protein sequence ID" value="VDK26838.1"/>
    <property type="molecule type" value="Genomic_DNA"/>
</dbReference>
<keyword evidence="3" id="KW-1185">Reference proteome</keyword>